<dbReference type="EMBL" id="BSTI01000003">
    <property type="protein sequence ID" value="GLY64900.1"/>
    <property type="molecule type" value="Genomic_DNA"/>
</dbReference>
<feature type="transmembrane region" description="Helical" evidence="8">
    <location>
        <begin position="143"/>
        <end position="166"/>
    </location>
</feature>
<evidence type="ECO:0000256" key="1">
    <source>
        <dbReference type="ARBA" id="ARBA00004651"/>
    </source>
</evidence>
<evidence type="ECO:0000313" key="10">
    <source>
        <dbReference type="EMBL" id="GLY64900.1"/>
    </source>
</evidence>
<feature type="transmembrane region" description="Helical" evidence="8">
    <location>
        <begin position="390"/>
        <end position="410"/>
    </location>
</feature>
<feature type="transmembrane region" description="Helical" evidence="8">
    <location>
        <begin position="362"/>
        <end position="384"/>
    </location>
</feature>
<gene>
    <name evidence="10" type="ORF">Atai01_15190</name>
</gene>
<dbReference type="Proteomes" id="UP001165136">
    <property type="component" value="Unassembled WGS sequence"/>
</dbReference>
<dbReference type="AlphaFoldDB" id="A0A9W6QZP7"/>
<evidence type="ECO:0000256" key="4">
    <source>
        <dbReference type="ARBA" id="ARBA00022692"/>
    </source>
</evidence>
<accession>A0A9W6QZP7</accession>
<comment type="subcellular location">
    <subcellularLocation>
        <location evidence="1">Cell membrane</location>
        <topology evidence="1">Multi-pass membrane protein</topology>
    </subcellularLocation>
</comment>
<feature type="transmembrane region" description="Helical" evidence="8">
    <location>
        <begin position="297"/>
        <end position="316"/>
    </location>
</feature>
<dbReference type="PANTHER" id="PTHR43528">
    <property type="entry name" value="ALPHA-KETOGLUTARATE PERMEASE"/>
    <property type="match status" value="1"/>
</dbReference>
<dbReference type="GO" id="GO:0005886">
    <property type="term" value="C:plasma membrane"/>
    <property type="evidence" value="ECO:0007669"/>
    <property type="project" value="UniProtKB-SubCell"/>
</dbReference>
<feature type="transmembrane region" description="Helical" evidence="8">
    <location>
        <begin position="79"/>
        <end position="97"/>
    </location>
</feature>
<evidence type="ECO:0000256" key="6">
    <source>
        <dbReference type="ARBA" id="ARBA00022989"/>
    </source>
</evidence>
<reference evidence="10" key="1">
    <citation type="submission" date="2023-03" db="EMBL/GenBank/DDBJ databases">
        <title>Amycolatopsis taiwanensis NBRC 103393.</title>
        <authorList>
            <person name="Ichikawa N."/>
            <person name="Sato H."/>
            <person name="Tonouchi N."/>
        </authorList>
    </citation>
    <scope>NUCLEOTIDE SEQUENCE</scope>
    <source>
        <strain evidence="10">NBRC 103393</strain>
    </source>
</reference>
<organism evidence="10 11">
    <name type="scientific">Amycolatopsis taiwanensis</name>
    <dbReference type="NCBI Taxonomy" id="342230"/>
    <lineage>
        <taxon>Bacteria</taxon>
        <taxon>Bacillati</taxon>
        <taxon>Actinomycetota</taxon>
        <taxon>Actinomycetes</taxon>
        <taxon>Pseudonocardiales</taxon>
        <taxon>Pseudonocardiaceae</taxon>
        <taxon>Amycolatopsis</taxon>
    </lineage>
</organism>
<dbReference type="InterPro" id="IPR020846">
    <property type="entry name" value="MFS_dom"/>
</dbReference>
<keyword evidence="5" id="KW-0769">Symport</keyword>
<protein>
    <submittedName>
        <fullName evidence="10">MFS transporter</fullName>
    </submittedName>
</protein>
<feature type="transmembrane region" description="Helical" evidence="8">
    <location>
        <begin position="322"/>
        <end position="341"/>
    </location>
</feature>
<dbReference type="InterPro" id="IPR011701">
    <property type="entry name" value="MFS"/>
</dbReference>
<dbReference type="RefSeq" id="WP_285486339.1">
    <property type="nucleotide sequence ID" value="NZ_BSTI01000003.1"/>
</dbReference>
<keyword evidence="6 8" id="KW-1133">Transmembrane helix</keyword>
<feature type="transmembrane region" description="Helical" evidence="8">
    <location>
        <begin position="266"/>
        <end position="285"/>
    </location>
</feature>
<evidence type="ECO:0000256" key="5">
    <source>
        <dbReference type="ARBA" id="ARBA00022847"/>
    </source>
</evidence>
<keyword evidence="11" id="KW-1185">Reference proteome</keyword>
<keyword evidence="4 8" id="KW-0812">Transmembrane</keyword>
<keyword evidence="3" id="KW-1003">Cell membrane</keyword>
<keyword evidence="2" id="KW-0813">Transport</keyword>
<keyword evidence="7 8" id="KW-0472">Membrane</keyword>
<dbReference type="PANTHER" id="PTHR43528:SF8">
    <property type="entry name" value="BLR0239 PROTEIN"/>
    <property type="match status" value="1"/>
</dbReference>
<dbReference type="Pfam" id="PF07690">
    <property type="entry name" value="MFS_1"/>
    <property type="match status" value="1"/>
</dbReference>
<evidence type="ECO:0000259" key="9">
    <source>
        <dbReference type="PROSITE" id="PS50850"/>
    </source>
</evidence>
<dbReference type="Gene3D" id="1.20.1250.20">
    <property type="entry name" value="MFS general substrate transporter like domains"/>
    <property type="match status" value="2"/>
</dbReference>
<sequence>MTAQARVVAAASIGNGLEWMSFSSYALLADVIARQFFPTTNQVTSLMLTVASIGAAYFIRPVGAIVLGGYADRAGRMPALMIAIRIMVVATFVITFIPDYDTIGVFAPIGMLIAVLLQGFSAGGEFGSATAYLIEQNAGRRGFMGGFQGASQAASTLLATVLLAVLSSTLSPAQFDSWGWRIPFAIGLLLGPVGIYLRRHLKDSPEFLEARAEASAEPEPLRAVVRTQKSRILLTIGVLAVATGFSYLLSYMPTFAIRELGMPTNTSFAATILTGVVLTLCSPLTGHISDKIGRIRMLAAAAVLIFLTSLPFFLLIKSFPSFAVVTVVVTLMGLVKVWYSGPLGALMAEIFPVRTRSTGLSIGYNIGVAIFGGLTPLVVTWLIAVTGSKLAPGFWIMTLAAVSTISILLAGRYVSSAPTPAPAKQPAKEGS</sequence>
<dbReference type="PROSITE" id="PS50850">
    <property type="entry name" value="MFS"/>
    <property type="match status" value="1"/>
</dbReference>
<feature type="transmembrane region" description="Helical" evidence="8">
    <location>
        <begin position="232"/>
        <end position="254"/>
    </location>
</feature>
<name>A0A9W6QZP7_9PSEU</name>
<feature type="transmembrane region" description="Helical" evidence="8">
    <location>
        <begin position="46"/>
        <end position="67"/>
    </location>
</feature>
<evidence type="ECO:0000256" key="7">
    <source>
        <dbReference type="ARBA" id="ARBA00023136"/>
    </source>
</evidence>
<dbReference type="InterPro" id="IPR036259">
    <property type="entry name" value="MFS_trans_sf"/>
</dbReference>
<feature type="domain" description="Major facilitator superfamily (MFS) profile" evidence="9">
    <location>
        <begin position="7"/>
        <end position="418"/>
    </location>
</feature>
<dbReference type="InterPro" id="IPR051084">
    <property type="entry name" value="H+-coupled_symporters"/>
</dbReference>
<evidence type="ECO:0000313" key="11">
    <source>
        <dbReference type="Proteomes" id="UP001165136"/>
    </source>
</evidence>
<dbReference type="SUPFAM" id="SSF103473">
    <property type="entry name" value="MFS general substrate transporter"/>
    <property type="match status" value="1"/>
</dbReference>
<feature type="transmembrane region" description="Helical" evidence="8">
    <location>
        <begin position="103"/>
        <end position="122"/>
    </location>
</feature>
<feature type="transmembrane region" description="Helical" evidence="8">
    <location>
        <begin position="178"/>
        <end position="197"/>
    </location>
</feature>
<evidence type="ECO:0000256" key="8">
    <source>
        <dbReference type="SAM" id="Phobius"/>
    </source>
</evidence>
<evidence type="ECO:0000256" key="2">
    <source>
        <dbReference type="ARBA" id="ARBA00022448"/>
    </source>
</evidence>
<dbReference type="GO" id="GO:0015293">
    <property type="term" value="F:symporter activity"/>
    <property type="evidence" value="ECO:0007669"/>
    <property type="project" value="UniProtKB-KW"/>
</dbReference>
<proteinExistence type="predicted"/>
<comment type="caution">
    <text evidence="10">The sequence shown here is derived from an EMBL/GenBank/DDBJ whole genome shotgun (WGS) entry which is preliminary data.</text>
</comment>
<evidence type="ECO:0000256" key="3">
    <source>
        <dbReference type="ARBA" id="ARBA00022475"/>
    </source>
</evidence>